<evidence type="ECO:0000313" key="4">
    <source>
        <dbReference type="Proteomes" id="UP000279994"/>
    </source>
</evidence>
<feature type="region of interest" description="Disordered" evidence="1">
    <location>
        <begin position="1"/>
        <end position="34"/>
    </location>
</feature>
<name>A0A3N0GZ60_9ACTN</name>
<proteinExistence type="predicted"/>
<dbReference type="OrthoDB" id="5187715at2"/>
<accession>A0A3N0GZ60</accession>
<evidence type="ECO:0000256" key="1">
    <source>
        <dbReference type="SAM" id="MobiDB-lite"/>
    </source>
</evidence>
<dbReference type="Proteomes" id="UP000279994">
    <property type="component" value="Unassembled WGS sequence"/>
</dbReference>
<gene>
    <name evidence="3" type="ORF">EFL26_00390</name>
</gene>
<evidence type="ECO:0000313" key="3">
    <source>
        <dbReference type="EMBL" id="RNM17763.1"/>
    </source>
</evidence>
<keyword evidence="2" id="KW-0812">Transmembrane</keyword>
<evidence type="ECO:0000256" key="2">
    <source>
        <dbReference type="SAM" id="Phobius"/>
    </source>
</evidence>
<keyword evidence="4" id="KW-1185">Reference proteome</keyword>
<sequence length="181" mass="20063">MPPSRRPSPRAGRPRNTRPGARGAAARTRPTVAPAPRARFTNRAAVLVVVFAVLVVSYASSMRAYLQQREQINGLRERIAASKVDIAQAERERRRWQDPAYVEAQARARFGWVLPGETSYQVLDSNGQPLTGDDALTDPRTVAPAKPKAWWTKEYSSLEAADHPEKKVAPTPATRITPNQQ</sequence>
<keyword evidence="2" id="KW-1133">Transmembrane helix</keyword>
<dbReference type="EMBL" id="RJSF01000002">
    <property type="protein sequence ID" value="RNM17763.1"/>
    <property type="molecule type" value="Genomic_DNA"/>
</dbReference>
<organism evidence="3 4">
    <name type="scientific">Nocardioides pocheonensis</name>
    <dbReference type="NCBI Taxonomy" id="661485"/>
    <lineage>
        <taxon>Bacteria</taxon>
        <taxon>Bacillati</taxon>
        <taxon>Actinomycetota</taxon>
        <taxon>Actinomycetes</taxon>
        <taxon>Propionibacteriales</taxon>
        <taxon>Nocardioidaceae</taxon>
        <taxon>Nocardioides</taxon>
    </lineage>
</organism>
<feature type="transmembrane region" description="Helical" evidence="2">
    <location>
        <begin position="44"/>
        <end position="66"/>
    </location>
</feature>
<reference evidence="3 4" key="1">
    <citation type="submission" date="2018-11" db="EMBL/GenBank/DDBJ databases">
        <authorList>
            <person name="Li F."/>
        </authorList>
    </citation>
    <scope>NUCLEOTIDE SEQUENCE [LARGE SCALE GENOMIC DNA]</scope>
    <source>
        <strain evidence="3 4">Gsoil 818</strain>
    </source>
</reference>
<dbReference type="InterPro" id="IPR007060">
    <property type="entry name" value="FtsL/DivIC"/>
</dbReference>
<dbReference type="Pfam" id="PF04977">
    <property type="entry name" value="DivIC"/>
    <property type="match status" value="1"/>
</dbReference>
<protein>
    <submittedName>
        <fullName evidence="3">Septum formation initiator family protein</fullName>
    </submittedName>
</protein>
<dbReference type="AlphaFoldDB" id="A0A3N0GZ60"/>
<keyword evidence="2" id="KW-0472">Membrane</keyword>
<feature type="region of interest" description="Disordered" evidence="1">
    <location>
        <begin position="124"/>
        <end position="181"/>
    </location>
</feature>
<feature type="compositionally biased region" description="Low complexity" evidence="1">
    <location>
        <begin position="17"/>
        <end position="34"/>
    </location>
</feature>
<comment type="caution">
    <text evidence="3">The sequence shown here is derived from an EMBL/GenBank/DDBJ whole genome shotgun (WGS) entry which is preliminary data.</text>
</comment>